<accession>A0A369JSQ4</accession>
<evidence type="ECO:0000313" key="3">
    <source>
        <dbReference type="Proteomes" id="UP000076154"/>
    </source>
</evidence>
<evidence type="ECO:0000256" key="1">
    <source>
        <dbReference type="SAM" id="MobiDB-lite"/>
    </source>
</evidence>
<reference evidence="2" key="1">
    <citation type="submission" date="2018-04" db="EMBL/GenBank/DDBJ databases">
        <title>Whole genome sequencing of Hypsizygus marmoreus.</title>
        <authorList>
            <person name="Choi I.-G."/>
            <person name="Min B."/>
            <person name="Kim J.-G."/>
            <person name="Kim S."/>
            <person name="Oh Y.-L."/>
            <person name="Kong W.-S."/>
            <person name="Park H."/>
            <person name="Jeong J."/>
            <person name="Song E.-S."/>
        </authorList>
    </citation>
    <scope>NUCLEOTIDE SEQUENCE [LARGE SCALE GENOMIC DNA]</scope>
    <source>
        <strain evidence="2">51987-8</strain>
    </source>
</reference>
<keyword evidence="3" id="KW-1185">Reference proteome</keyword>
<feature type="region of interest" description="Disordered" evidence="1">
    <location>
        <begin position="157"/>
        <end position="177"/>
    </location>
</feature>
<organism evidence="2 3">
    <name type="scientific">Hypsizygus marmoreus</name>
    <name type="common">White beech mushroom</name>
    <name type="synonym">Agaricus marmoreus</name>
    <dbReference type="NCBI Taxonomy" id="39966"/>
    <lineage>
        <taxon>Eukaryota</taxon>
        <taxon>Fungi</taxon>
        <taxon>Dikarya</taxon>
        <taxon>Basidiomycota</taxon>
        <taxon>Agaricomycotina</taxon>
        <taxon>Agaricomycetes</taxon>
        <taxon>Agaricomycetidae</taxon>
        <taxon>Agaricales</taxon>
        <taxon>Tricholomatineae</taxon>
        <taxon>Lyophyllaceae</taxon>
        <taxon>Hypsizygus</taxon>
    </lineage>
</organism>
<dbReference type="AlphaFoldDB" id="A0A369JSQ4"/>
<comment type="caution">
    <text evidence="2">The sequence shown here is derived from an EMBL/GenBank/DDBJ whole genome shotgun (WGS) entry which is preliminary data.</text>
</comment>
<dbReference type="OrthoDB" id="3245313at2759"/>
<name>A0A369JSQ4_HYPMA</name>
<dbReference type="EMBL" id="LUEZ02000044">
    <property type="protein sequence ID" value="RDB24372.1"/>
    <property type="molecule type" value="Genomic_DNA"/>
</dbReference>
<proteinExistence type="predicted"/>
<sequence length="492" mass="54850">MDRKTRSGHIFSPYNSISNVLGADFLQVPMEFNDLVRDAFLREENLSNTMNDDTEGMELTVESSSHPPAPESVYKRCRLDSVKHPLTSGGGMEKPVCGGVEKRQCVDRKKESQRRVHIGVAQSGASAEQYRAQLATVKCQEGSSVVPCSVDAKELPTSKQGSWIGQPQSASDDRSPTTMDELVKDGFILVKWDGRSPKYIIDNEKRIIVALVGHPQGATWDQAIDGAVEVLENVREQGETEEAFEEKIEHGRRGDFVALPAGVSFGGGQQIPGNLYHPPIRVALIDQLLDDENIFWIAGFQSSAFSAVAPKLHKFYQDTSKSLFDHHPRLRCNFSNSIFAAASFNCGPSTVSIHHYDWNNLSYGLCTLTALGNYDPRLGGHLILFNLKLVIEFPPGSTILLPSAAVEHANTPISPNETRYSITQYTSGGLFRWVAYGFHSVKSLIGKKKKKHEKRLQKEYDLVDGERWKIGLNLYSKLEELECDHRSLRPFK</sequence>
<evidence type="ECO:0000313" key="2">
    <source>
        <dbReference type="EMBL" id="RDB24372.1"/>
    </source>
</evidence>
<dbReference type="Proteomes" id="UP000076154">
    <property type="component" value="Unassembled WGS sequence"/>
</dbReference>
<dbReference type="Gene3D" id="3.60.130.30">
    <property type="match status" value="1"/>
</dbReference>
<feature type="compositionally biased region" description="Polar residues" evidence="1">
    <location>
        <begin position="157"/>
        <end position="170"/>
    </location>
</feature>
<gene>
    <name evidence="2" type="ORF">Hypma_008527</name>
</gene>
<dbReference type="InParanoid" id="A0A369JSQ4"/>
<protein>
    <submittedName>
        <fullName evidence="2">Uncharacterized protein</fullName>
    </submittedName>
</protein>